<dbReference type="InterPro" id="IPR036465">
    <property type="entry name" value="vWFA_dom_sf"/>
</dbReference>
<evidence type="ECO:0000313" key="3">
    <source>
        <dbReference type="EMBL" id="WAR30710.1"/>
    </source>
</evidence>
<feature type="region of interest" description="Disordered" evidence="1">
    <location>
        <begin position="176"/>
        <end position="206"/>
    </location>
</feature>
<evidence type="ECO:0000259" key="2">
    <source>
        <dbReference type="Pfam" id="PF25045"/>
    </source>
</evidence>
<dbReference type="InterPro" id="IPR040322">
    <property type="entry name" value="TROVE2"/>
</dbReference>
<dbReference type="Pfam" id="PF25045">
    <property type="entry name" value="vWA_Ro60"/>
    <property type="match status" value="1"/>
</dbReference>
<protein>
    <submittedName>
        <fullName evidence="3">RO60-like protein</fullName>
    </submittedName>
</protein>
<dbReference type="PANTHER" id="PTHR14202">
    <property type="entry name" value="60 KDA RIBONUCLEOPROTEIN SSA/RO"/>
    <property type="match status" value="1"/>
</dbReference>
<sequence>ISETESPSTKMAEGDVRSNEEKLIRFLKTGTERNFFLPGKNKSFRYLGNVVCTMMNDGEGLAFIVKVVCKGLKTAKEATPDPAPPVAKLVAYFDAVEYVKHSTDGFAAAMKLEEYELHKEYVPMALLSSKEIWNSLLLNMTVKDVMTSLPALGRRAYLTMPARGTDGDPVVREIRHKGKKQDKGQGEGVNKEETDENKATEKAKRNNPDIYEALHKAFRAAVEKNTPTTGKSYLLALKASSSEFQKGIRGTPSISAIEVMALMATILKKKESSVDLGFFTASLTQMKYPAEMENIIQDIGLMAVPDLTLACDPASPVTWALEKKRKYDVILVMSDGHETEGETSPGSSLVEYRQKMKLPNTKMVICGLASPKLEFATEPGMLDIGGFDATVPKIISEFVTEKLDTFS</sequence>
<dbReference type="Gene3D" id="3.40.50.410">
    <property type="entry name" value="von Willebrand factor, type A domain"/>
    <property type="match status" value="1"/>
</dbReference>
<proteinExistence type="predicted"/>
<accession>A0ABY7G8G6</accession>
<evidence type="ECO:0000256" key="1">
    <source>
        <dbReference type="SAM" id="MobiDB-lite"/>
    </source>
</evidence>
<dbReference type="PANTHER" id="PTHR14202:SF0">
    <property type="entry name" value="RNA-BINDING PROTEIN RO60"/>
    <property type="match status" value="1"/>
</dbReference>
<keyword evidence="4" id="KW-1185">Reference proteome</keyword>
<dbReference type="Proteomes" id="UP001164746">
    <property type="component" value="Chromosome 17"/>
</dbReference>
<dbReference type="EMBL" id="CP111028">
    <property type="protein sequence ID" value="WAR30710.1"/>
    <property type="molecule type" value="Genomic_DNA"/>
</dbReference>
<feature type="non-terminal residue" evidence="3">
    <location>
        <position position="1"/>
    </location>
</feature>
<reference evidence="3" key="1">
    <citation type="submission" date="2022-11" db="EMBL/GenBank/DDBJ databases">
        <title>Centuries of genome instability and evolution in soft-shell clam transmissible cancer (bioRxiv).</title>
        <authorList>
            <person name="Hart S.F.M."/>
            <person name="Yonemitsu M.A."/>
            <person name="Giersch R.M."/>
            <person name="Beal B.F."/>
            <person name="Arriagada G."/>
            <person name="Davis B.W."/>
            <person name="Ostrander E.A."/>
            <person name="Goff S.P."/>
            <person name="Metzger M.J."/>
        </authorList>
    </citation>
    <scope>NUCLEOTIDE SEQUENCE</scope>
    <source>
        <strain evidence="3">MELC-2E11</strain>
        <tissue evidence="3">Siphon/mantle</tissue>
    </source>
</reference>
<feature type="compositionally biased region" description="Basic and acidic residues" evidence="1">
    <location>
        <begin position="181"/>
        <end position="206"/>
    </location>
</feature>
<dbReference type="InterPro" id="IPR037214">
    <property type="entry name" value="TROVE_dom_sf"/>
</dbReference>
<dbReference type="InterPro" id="IPR056800">
    <property type="entry name" value="vWA_Ro60"/>
</dbReference>
<gene>
    <name evidence="3" type="ORF">MAR_033252</name>
</gene>
<evidence type="ECO:0000313" key="4">
    <source>
        <dbReference type="Proteomes" id="UP001164746"/>
    </source>
</evidence>
<dbReference type="SUPFAM" id="SSF53300">
    <property type="entry name" value="vWA-like"/>
    <property type="match status" value="1"/>
</dbReference>
<dbReference type="SUPFAM" id="SSF140864">
    <property type="entry name" value="TROVE domain-like"/>
    <property type="match status" value="1"/>
</dbReference>
<feature type="domain" description="RNA-binding protein RO60 vWA" evidence="2">
    <location>
        <begin position="233"/>
        <end position="399"/>
    </location>
</feature>
<organism evidence="3 4">
    <name type="scientific">Mya arenaria</name>
    <name type="common">Soft-shell clam</name>
    <dbReference type="NCBI Taxonomy" id="6604"/>
    <lineage>
        <taxon>Eukaryota</taxon>
        <taxon>Metazoa</taxon>
        <taxon>Spiralia</taxon>
        <taxon>Lophotrochozoa</taxon>
        <taxon>Mollusca</taxon>
        <taxon>Bivalvia</taxon>
        <taxon>Autobranchia</taxon>
        <taxon>Heteroconchia</taxon>
        <taxon>Euheterodonta</taxon>
        <taxon>Imparidentia</taxon>
        <taxon>Neoheterodontei</taxon>
        <taxon>Myida</taxon>
        <taxon>Myoidea</taxon>
        <taxon>Myidae</taxon>
        <taxon>Mya</taxon>
    </lineage>
</organism>
<name>A0ABY7G8G6_MYAAR</name>